<organism evidence="7 8">
    <name type="scientific">Sphaerotilus microaerophilus</name>
    <dbReference type="NCBI Taxonomy" id="2914710"/>
    <lineage>
        <taxon>Bacteria</taxon>
        <taxon>Pseudomonadati</taxon>
        <taxon>Pseudomonadota</taxon>
        <taxon>Betaproteobacteria</taxon>
        <taxon>Burkholderiales</taxon>
        <taxon>Sphaerotilaceae</taxon>
        <taxon>Sphaerotilus</taxon>
    </lineage>
</organism>
<evidence type="ECO:0000313" key="8">
    <source>
        <dbReference type="Proteomes" id="UP001057498"/>
    </source>
</evidence>
<dbReference type="InterPro" id="IPR005565">
    <property type="entry name" value="Hemolysn_activator_HlyB_C"/>
</dbReference>
<dbReference type="Proteomes" id="UP001057498">
    <property type="component" value="Chromosome"/>
</dbReference>
<keyword evidence="2" id="KW-0812">Transmembrane</keyword>
<evidence type="ECO:0000256" key="1">
    <source>
        <dbReference type="ARBA" id="ARBA00022452"/>
    </source>
</evidence>
<evidence type="ECO:0008006" key="9">
    <source>
        <dbReference type="Google" id="ProtNLM"/>
    </source>
</evidence>
<dbReference type="Gene3D" id="3.10.20.310">
    <property type="entry name" value="membrane protein fhac"/>
    <property type="match status" value="1"/>
</dbReference>
<gene>
    <name evidence="7" type="ORF">CATMQ487_18280</name>
</gene>
<name>A0ABN6PLE0_9BURK</name>
<evidence type="ECO:0000256" key="2">
    <source>
        <dbReference type="ARBA" id="ARBA00022692"/>
    </source>
</evidence>
<evidence type="ECO:0000259" key="5">
    <source>
        <dbReference type="Pfam" id="PF03865"/>
    </source>
</evidence>
<evidence type="ECO:0000256" key="3">
    <source>
        <dbReference type="ARBA" id="ARBA00023237"/>
    </source>
</evidence>
<keyword evidence="4" id="KW-0732">Signal</keyword>
<keyword evidence="1" id="KW-1134">Transmembrane beta strand</keyword>
<evidence type="ECO:0000259" key="6">
    <source>
        <dbReference type="Pfam" id="PF08479"/>
    </source>
</evidence>
<dbReference type="EMBL" id="AP025730">
    <property type="protein sequence ID" value="BDI04858.1"/>
    <property type="molecule type" value="Genomic_DNA"/>
</dbReference>
<keyword evidence="1" id="KW-0472">Membrane</keyword>
<dbReference type="PANTHER" id="PTHR34597">
    <property type="entry name" value="SLR1661 PROTEIN"/>
    <property type="match status" value="1"/>
</dbReference>
<dbReference type="PANTHER" id="PTHR34597:SF6">
    <property type="entry name" value="BLR6126 PROTEIN"/>
    <property type="match status" value="1"/>
</dbReference>
<dbReference type="RefSeq" id="WP_251972945.1">
    <property type="nucleotide sequence ID" value="NZ_AP025730.1"/>
</dbReference>
<protein>
    <recommendedName>
        <fullName evidence="9">Hemolysin activation/secretion protein</fullName>
    </recommendedName>
</protein>
<feature type="chain" id="PRO_5046928966" description="Hemolysin activation/secretion protein" evidence="4">
    <location>
        <begin position="41"/>
        <end position="565"/>
    </location>
</feature>
<feature type="domain" description="Polypeptide-transport-associated ShlB-type" evidence="6">
    <location>
        <begin position="51"/>
        <end position="127"/>
    </location>
</feature>
<dbReference type="InterPro" id="IPR051544">
    <property type="entry name" value="TPS_OM_transporter"/>
</dbReference>
<dbReference type="Gene3D" id="2.40.160.50">
    <property type="entry name" value="membrane protein fhac: a member of the omp85/tpsb transporter family"/>
    <property type="match status" value="1"/>
</dbReference>
<proteinExistence type="predicted"/>
<feature type="domain" description="Haemolysin activator HlyB C-terminal" evidence="5">
    <location>
        <begin position="191"/>
        <end position="526"/>
    </location>
</feature>
<keyword evidence="3" id="KW-0998">Cell outer membrane</keyword>
<feature type="signal peptide" evidence="4">
    <location>
        <begin position="1"/>
        <end position="40"/>
    </location>
</feature>
<accession>A0ABN6PLE0</accession>
<dbReference type="Pfam" id="PF08479">
    <property type="entry name" value="POTRA_2"/>
    <property type="match status" value="1"/>
</dbReference>
<dbReference type="Pfam" id="PF03865">
    <property type="entry name" value="ShlB"/>
    <property type="match status" value="1"/>
</dbReference>
<keyword evidence="8" id="KW-1185">Reference proteome</keyword>
<evidence type="ECO:0000313" key="7">
    <source>
        <dbReference type="EMBL" id="BDI04858.1"/>
    </source>
</evidence>
<reference evidence="7" key="1">
    <citation type="submission" date="2022-04" db="EMBL/GenBank/DDBJ databases">
        <title>Whole genome sequence of Sphaerotilus sp. FB-5.</title>
        <authorList>
            <person name="Takeda M."/>
            <person name="Narihara S."/>
            <person name="Akimoto M."/>
            <person name="Akimoto R."/>
            <person name="Nishiyashiki S."/>
            <person name="Murakami T."/>
        </authorList>
    </citation>
    <scope>NUCLEOTIDE SEQUENCE</scope>
    <source>
        <strain evidence="7">FB-5</strain>
    </source>
</reference>
<evidence type="ECO:0000256" key="4">
    <source>
        <dbReference type="SAM" id="SignalP"/>
    </source>
</evidence>
<dbReference type="InterPro" id="IPR013686">
    <property type="entry name" value="Polypept-transport_assoc_ShlB"/>
</dbReference>
<sequence>MPATRFWFRFPFGPRSAVVLIAARCLLGAGLALGTTSAPAADPPGSTATLEVSAFEVTGNTLLPFLDIQRTLEPFKGRRSAAELQAAADRLQALYAEAGWGGVVVFLPPQDAARRARGILALTVLEGKVGRIVVRGQEQFSEANVRASLPELAPGRTPHLPRLDAQLQLANENAAKHLRVLLKPGERAGETDAEVSVSDIPYQRFTLLADNSGNARTGHWRVGLGWQHANLSDHDDTLALQYQTSPTHTSRVDVRSLAYRVPFYGPRLLLDAFAARSDIDGGSVATALGDIRFNGTGQIAGLRLGHLLPRLGGADQRIALGLDWRKYLNRCEIAGLPTGACGTAAGRVVVLPLSLDYSLQSPAPNALGGSLSLQTNTRRSGRDSDLAAFQAVRADAKPGYSLLRLGLNGEWRPAPAWGLRGRLASQLTRAALIPGEQFGLGGAGSVRGYRERELAGDQGSAASLELVQTLWPNEAATDASAPPSLLLTGLRAQWLAFIDTGRVSNRYGTPCLDGRSACSALSWGLGLRLGWGGWQLTLDVARAERAAAETERGDWRGHLAASYSH</sequence>